<sequence length="379" mass="42986">MIFVKQTITILFQILVLSNGSKRMLNKTLIDTPILQGHKSNFSTQVIAQGSQSHCVFGAFDYQFGPKLIGSNLPNITENFALLLFPAKWCENGIFAFEHDNKYGLATGAVSPKIVHPRGSLHSTIALVSDTVCFSKKHYDFLIEASNLIHNFDGDFSMEEIMKVYERYEFQIPCDSIHPLFPFYQKGSVCNIFKDRPESLLTVWRFRMAKLKIVVAASQFLTPTTDLSYFIAAIGLPFCKIEQECDFHIDMIDAAKYHAKRWLVCGVTHLMMQREEIGDLTVKENGLLTISGNNKWFRKGHGEIVSELRSIIASRNDEDLIKRMMKLTHDVMALGEAGSCVTIDQMREIGLDAGNAEFLAYWFHRNNCRAEVEIPNCCC</sequence>
<dbReference type="EMBL" id="MLAK01001094">
    <property type="protein sequence ID" value="OHS97769.1"/>
    <property type="molecule type" value="Genomic_DNA"/>
</dbReference>
<accession>A0A1J4JGH5</accession>
<dbReference type="AlphaFoldDB" id="A0A1J4JGH5"/>
<dbReference type="VEuPathDB" id="TrichDB:TRFO_35899"/>
<dbReference type="GeneID" id="94845227"/>
<comment type="caution">
    <text evidence="1">The sequence shown here is derived from an EMBL/GenBank/DDBJ whole genome shotgun (WGS) entry which is preliminary data.</text>
</comment>
<organism evidence="1 2">
    <name type="scientific">Tritrichomonas foetus</name>
    <dbReference type="NCBI Taxonomy" id="1144522"/>
    <lineage>
        <taxon>Eukaryota</taxon>
        <taxon>Metamonada</taxon>
        <taxon>Parabasalia</taxon>
        <taxon>Tritrichomonadida</taxon>
        <taxon>Tritrichomonadidae</taxon>
        <taxon>Tritrichomonas</taxon>
    </lineage>
</organism>
<protein>
    <submittedName>
        <fullName evidence="1">Uncharacterized protein</fullName>
    </submittedName>
</protein>
<keyword evidence="2" id="KW-1185">Reference proteome</keyword>
<reference evidence="1" key="1">
    <citation type="submission" date="2016-10" db="EMBL/GenBank/DDBJ databases">
        <authorList>
            <person name="Benchimol M."/>
            <person name="Almeida L.G."/>
            <person name="Vasconcelos A.T."/>
            <person name="Perreira-Neves A."/>
            <person name="Rosa I.A."/>
            <person name="Tasca T."/>
            <person name="Bogo M.R."/>
            <person name="de Souza W."/>
        </authorList>
    </citation>
    <scope>NUCLEOTIDE SEQUENCE [LARGE SCALE GENOMIC DNA]</scope>
    <source>
        <strain evidence="1">K</strain>
    </source>
</reference>
<proteinExistence type="predicted"/>
<dbReference type="RefSeq" id="XP_068350906.1">
    <property type="nucleotide sequence ID" value="XM_068510523.1"/>
</dbReference>
<evidence type="ECO:0000313" key="2">
    <source>
        <dbReference type="Proteomes" id="UP000179807"/>
    </source>
</evidence>
<dbReference type="Proteomes" id="UP000179807">
    <property type="component" value="Unassembled WGS sequence"/>
</dbReference>
<gene>
    <name evidence="1" type="ORF">TRFO_35899</name>
</gene>
<evidence type="ECO:0000313" key="1">
    <source>
        <dbReference type="EMBL" id="OHS97769.1"/>
    </source>
</evidence>
<name>A0A1J4JGH5_9EUKA</name>